<reference evidence="1" key="1">
    <citation type="submission" date="2013-03" db="EMBL/GenBank/DDBJ databases">
        <title>Genome Sequence of the Profundibacterium mesophilum strain KAUST100406-0324T from Red Sea, a novel genus in the family Rhodobacteraceae.</title>
        <authorList>
            <person name="Essack M."/>
            <person name="Alam I."/>
            <person name="Lafi F."/>
            <person name="Alawi W."/>
            <person name="Kamanu F."/>
            <person name="Al-Suwailem A."/>
            <person name="Lee O.O."/>
            <person name="Xu Y."/>
            <person name="Bajic V."/>
            <person name="Qian P.-Y."/>
            <person name="Archer J."/>
        </authorList>
    </citation>
    <scope>NUCLEOTIDE SEQUENCE</scope>
    <source>
        <strain evidence="1">KAUST100406-0324</strain>
    </source>
</reference>
<dbReference type="EMBL" id="APKE01000033">
    <property type="protein sequence ID" value="KAF0675013.1"/>
    <property type="molecule type" value="Genomic_DNA"/>
</dbReference>
<sequence length="68" mass="7555">MSYRAETAPQDDIDRLVDSIARDPSRAEAVKLALRACLPSPPGRPVRVSPPVRDIDAELEEMWDNVPV</sequence>
<organism evidence="1 2">
    <name type="scientific">Profundibacterium mesophilum KAUST100406-0324</name>
    <dbReference type="NCBI Taxonomy" id="1037889"/>
    <lineage>
        <taxon>Bacteria</taxon>
        <taxon>Pseudomonadati</taxon>
        <taxon>Pseudomonadota</taxon>
        <taxon>Alphaproteobacteria</taxon>
        <taxon>Rhodobacterales</taxon>
        <taxon>Roseobacteraceae</taxon>
        <taxon>Profundibacterium</taxon>
    </lineage>
</organism>
<evidence type="ECO:0000313" key="2">
    <source>
        <dbReference type="Proteomes" id="UP000698242"/>
    </source>
</evidence>
<dbReference type="OrthoDB" id="9954500at2"/>
<keyword evidence="2" id="KW-1185">Reference proteome</keyword>
<dbReference type="AlphaFoldDB" id="A0A921TBY2"/>
<name>A0A921TBY2_9RHOB</name>
<dbReference type="Proteomes" id="UP000698242">
    <property type="component" value="Unassembled WGS sequence"/>
</dbReference>
<dbReference type="RefSeq" id="WP_159966237.1">
    <property type="nucleotide sequence ID" value="NZ_APKE01000033.1"/>
</dbReference>
<accession>A0A921TBY2</accession>
<evidence type="ECO:0000313" key="1">
    <source>
        <dbReference type="EMBL" id="KAF0675013.1"/>
    </source>
</evidence>
<gene>
    <name evidence="1" type="ORF">PMES_02722</name>
</gene>
<evidence type="ECO:0008006" key="3">
    <source>
        <dbReference type="Google" id="ProtNLM"/>
    </source>
</evidence>
<protein>
    <recommendedName>
        <fullName evidence="3">Antitoxin</fullName>
    </recommendedName>
</protein>
<proteinExistence type="predicted"/>
<comment type="caution">
    <text evidence="1">The sequence shown here is derived from an EMBL/GenBank/DDBJ whole genome shotgun (WGS) entry which is preliminary data.</text>
</comment>